<keyword evidence="2 5" id="KW-0378">Hydrolase</keyword>
<evidence type="ECO:0000259" key="7">
    <source>
        <dbReference type="PROSITE" id="PS51192"/>
    </source>
</evidence>
<gene>
    <name evidence="9" type="ORF">PPNO1_LOCUS6966</name>
</gene>
<evidence type="ECO:0000259" key="8">
    <source>
        <dbReference type="PROSITE" id="PS51194"/>
    </source>
</evidence>
<feature type="region of interest" description="Disordered" evidence="6">
    <location>
        <begin position="83"/>
        <end position="106"/>
    </location>
</feature>
<protein>
    <recommendedName>
        <fullName evidence="5">ATP-dependent RNA helicase</fullName>
        <ecNumber evidence="5">3.6.4.13</ecNumber>
    </recommendedName>
</protein>
<dbReference type="EC" id="3.6.4.13" evidence="5"/>
<feature type="domain" description="Helicase C-terminal" evidence="8">
    <location>
        <begin position="474"/>
        <end position="630"/>
    </location>
</feature>
<evidence type="ECO:0000256" key="6">
    <source>
        <dbReference type="SAM" id="MobiDB-lite"/>
    </source>
</evidence>
<feature type="region of interest" description="Disordered" evidence="6">
    <location>
        <begin position="427"/>
        <end position="474"/>
    </location>
</feature>
<dbReference type="InterPro" id="IPR014001">
    <property type="entry name" value="Helicase_ATP-bd"/>
</dbReference>
<feature type="compositionally biased region" description="Basic residues" evidence="6">
    <location>
        <begin position="24"/>
        <end position="38"/>
    </location>
</feature>
<dbReference type="EMBL" id="CALLCH030000016">
    <property type="protein sequence ID" value="CAI4217353.1"/>
    <property type="molecule type" value="Genomic_DNA"/>
</dbReference>
<comment type="domain">
    <text evidence="5">The Q motif is unique to and characteristic of the DEAD box family of RNA helicases and controls ATP binding and hydrolysis.</text>
</comment>
<evidence type="ECO:0000256" key="1">
    <source>
        <dbReference type="ARBA" id="ARBA00022741"/>
    </source>
</evidence>
<comment type="catalytic activity">
    <reaction evidence="5">
        <text>ATP + H2O = ADP + phosphate + H(+)</text>
        <dbReference type="Rhea" id="RHEA:13065"/>
        <dbReference type="ChEBI" id="CHEBI:15377"/>
        <dbReference type="ChEBI" id="CHEBI:15378"/>
        <dbReference type="ChEBI" id="CHEBI:30616"/>
        <dbReference type="ChEBI" id="CHEBI:43474"/>
        <dbReference type="ChEBI" id="CHEBI:456216"/>
        <dbReference type="EC" id="3.6.4.13"/>
    </reaction>
</comment>
<reference evidence="9" key="1">
    <citation type="submission" date="2022-11" db="EMBL/GenBank/DDBJ databases">
        <authorList>
            <person name="Scott C."/>
            <person name="Bruce N."/>
        </authorList>
    </citation>
    <scope>NUCLEOTIDE SEQUENCE</scope>
</reference>
<dbReference type="OrthoDB" id="3370at2759"/>
<evidence type="ECO:0000256" key="2">
    <source>
        <dbReference type="ARBA" id="ARBA00022801"/>
    </source>
</evidence>
<keyword evidence="1 5" id="KW-0547">Nucleotide-binding</keyword>
<evidence type="ECO:0000313" key="10">
    <source>
        <dbReference type="Proteomes" id="UP000838763"/>
    </source>
</evidence>
<comment type="function">
    <text evidence="5">RNA helicase.</text>
</comment>
<keyword evidence="4 5" id="KW-0694">RNA-binding</keyword>
<dbReference type="GO" id="GO:0003723">
    <property type="term" value="F:RNA binding"/>
    <property type="evidence" value="ECO:0007669"/>
    <property type="project" value="UniProtKB-UniRule"/>
</dbReference>
<dbReference type="GO" id="GO:0016787">
    <property type="term" value="F:hydrolase activity"/>
    <property type="evidence" value="ECO:0007669"/>
    <property type="project" value="UniProtKB-KW"/>
</dbReference>
<comment type="caution">
    <text evidence="9">The sequence shown here is derived from an EMBL/GenBank/DDBJ whole genome shotgun (WGS) entry which is preliminary data.</text>
</comment>
<proteinExistence type="inferred from homology"/>
<feature type="compositionally biased region" description="Acidic residues" evidence="6">
    <location>
        <begin position="455"/>
        <end position="465"/>
    </location>
</feature>
<organism evidence="9 10">
    <name type="scientific">Parascedosporium putredinis</name>
    <dbReference type="NCBI Taxonomy" id="1442378"/>
    <lineage>
        <taxon>Eukaryota</taxon>
        <taxon>Fungi</taxon>
        <taxon>Dikarya</taxon>
        <taxon>Ascomycota</taxon>
        <taxon>Pezizomycotina</taxon>
        <taxon>Sordariomycetes</taxon>
        <taxon>Hypocreomycetidae</taxon>
        <taxon>Microascales</taxon>
        <taxon>Microascaceae</taxon>
        <taxon>Parascedosporium</taxon>
    </lineage>
</organism>
<dbReference type="GO" id="GO:0003724">
    <property type="term" value="F:RNA helicase activity"/>
    <property type="evidence" value="ECO:0007669"/>
    <property type="project" value="UniProtKB-EC"/>
</dbReference>
<comment type="similarity">
    <text evidence="5">Belongs to the DEAD box helicase family.</text>
</comment>
<evidence type="ECO:0000256" key="5">
    <source>
        <dbReference type="RuleBase" id="RU365068"/>
    </source>
</evidence>
<evidence type="ECO:0000256" key="3">
    <source>
        <dbReference type="ARBA" id="ARBA00022840"/>
    </source>
</evidence>
<evidence type="ECO:0000313" key="9">
    <source>
        <dbReference type="EMBL" id="CAI4217353.1"/>
    </source>
</evidence>
<dbReference type="Pfam" id="PF00270">
    <property type="entry name" value="DEAD"/>
    <property type="match status" value="1"/>
</dbReference>
<keyword evidence="3 5" id="KW-0067">ATP-binding</keyword>
<dbReference type="PANTHER" id="PTHR24031">
    <property type="entry name" value="RNA HELICASE"/>
    <property type="match status" value="1"/>
</dbReference>
<accession>A0A9P1H7C3</accession>
<name>A0A9P1H7C3_9PEZI</name>
<keyword evidence="5" id="KW-0347">Helicase</keyword>
<dbReference type="SUPFAM" id="SSF52540">
    <property type="entry name" value="P-loop containing nucleoside triphosphate hydrolases"/>
    <property type="match status" value="2"/>
</dbReference>
<dbReference type="InterPro" id="IPR027417">
    <property type="entry name" value="P-loop_NTPase"/>
</dbReference>
<dbReference type="InterPro" id="IPR011545">
    <property type="entry name" value="DEAD/DEAH_box_helicase_dom"/>
</dbReference>
<feature type="region of interest" description="Disordered" evidence="6">
    <location>
        <begin position="1"/>
        <end position="56"/>
    </location>
</feature>
<evidence type="ECO:0000256" key="4">
    <source>
        <dbReference type="ARBA" id="ARBA00022884"/>
    </source>
</evidence>
<dbReference type="PROSITE" id="PS51192">
    <property type="entry name" value="HELICASE_ATP_BIND_1"/>
    <property type="match status" value="1"/>
</dbReference>
<dbReference type="SMART" id="SM00487">
    <property type="entry name" value="DEXDc"/>
    <property type="match status" value="1"/>
</dbReference>
<dbReference type="GO" id="GO:0005524">
    <property type="term" value="F:ATP binding"/>
    <property type="evidence" value="ECO:0007669"/>
    <property type="project" value="UniProtKB-UniRule"/>
</dbReference>
<dbReference type="Pfam" id="PF00271">
    <property type="entry name" value="Helicase_C"/>
    <property type="match status" value="1"/>
</dbReference>
<keyword evidence="10" id="KW-1185">Reference proteome</keyword>
<dbReference type="Gene3D" id="3.40.50.300">
    <property type="entry name" value="P-loop containing nucleotide triphosphate hydrolases"/>
    <property type="match status" value="2"/>
</dbReference>
<dbReference type="PROSITE" id="PS51194">
    <property type="entry name" value="HELICASE_CTER"/>
    <property type="match status" value="1"/>
</dbReference>
<dbReference type="InterPro" id="IPR001650">
    <property type="entry name" value="Helicase_C-like"/>
</dbReference>
<sequence>MTTAHSEAGQPDGEAAEESEKKMKKEKKEKKKKKKKKQTAAEEAEPEVPDDTGAVAKAHQAILDKKVKAMKTMHLLPPEALVKPTDVGAEAGEEGGEEPARAETHGLQPLPQPEPVDFGATQPAFDALPSWISDPVRVEEGTRVAFPDLGIPEKVARALNGKGYKDAFAVQTAVIPLLLPTAKRLQGDVLVSAATGSGKTLAYAIPIVQDISQGVVTRLRALIVLPTRELVKQAKEAFEACAAAFDGQGRKRVRIGIAYGSQAIRAEQHTLIAREERREGALPDHVLDFSSTVDVLICTPGRLVDHIRQTRGFSLDYVRWLVIDEGDKLLEQNYQNWIPVVMAALKPATGAKVFLSATLTSKGSLAAMAELELQRPQLVVLGGPKGGDVRAEHVLPDTLREAAVRVRDENLKPLFLHELLMSSHMRATAEAEPTNAQPQSAPSASSSSSSGSDTSESESDSDADSDSGSATAARSPNLFPTTALIFTKSNEAALRLSRLLILLNPALAPLLGTLTSATPPHLRRRTISLFSTRRLRLLVASDLVARGIDLPRLDHVVNYDLPPPSRPTSTVSAALPVLAAQAAPGPSVRIDAEGAPDGEVGEDRIAAYEAALAVLAKEASAADRSDEAMSIASY</sequence>
<feature type="compositionally biased region" description="Low complexity" evidence="6">
    <location>
        <begin position="436"/>
        <end position="454"/>
    </location>
</feature>
<dbReference type="Proteomes" id="UP000838763">
    <property type="component" value="Unassembled WGS sequence"/>
</dbReference>
<dbReference type="AlphaFoldDB" id="A0A9P1H7C3"/>
<feature type="domain" description="Helicase ATP-binding" evidence="7">
    <location>
        <begin position="180"/>
        <end position="377"/>
    </location>
</feature>